<dbReference type="GO" id="GO:0005829">
    <property type="term" value="C:cytosol"/>
    <property type="evidence" value="ECO:0007669"/>
    <property type="project" value="TreeGrafter"/>
</dbReference>
<comment type="function">
    <text evidence="5">Attaches a formyl group to the free amino group of methionyl-tRNA(fMet). The formyl group appears to play a dual role in the initiator identity of N-formylmethionyl-tRNA by promoting its recognition by IF2 and preventing the misappropriation of this tRNA by the elongation apparatus.</text>
</comment>
<dbReference type="EMBL" id="CP036349">
    <property type="protein sequence ID" value="QDV76016.1"/>
    <property type="molecule type" value="Genomic_DNA"/>
</dbReference>
<proteinExistence type="inferred from homology"/>
<evidence type="ECO:0000256" key="5">
    <source>
        <dbReference type="HAMAP-Rule" id="MF_00182"/>
    </source>
</evidence>
<name>A0A518KDY9_9BACT</name>
<dbReference type="CDD" id="cd08704">
    <property type="entry name" value="Met_tRNA_FMT_C"/>
    <property type="match status" value="1"/>
</dbReference>
<evidence type="ECO:0000256" key="4">
    <source>
        <dbReference type="ARBA" id="ARBA00022917"/>
    </source>
</evidence>
<reference evidence="8 9" key="1">
    <citation type="submission" date="2019-02" db="EMBL/GenBank/DDBJ databases">
        <title>Deep-cultivation of Planctomycetes and their phenomic and genomic characterization uncovers novel biology.</title>
        <authorList>
            <person name="Wiegand S."/>
            <person name="Jogler M."/>
            <person name="Boedeker C."/>
            <person name="Pinto D."/>
            <person name="Vollmers J."/>
            <person name="Rivas-Marin E."/>
            <person name="Kohn T."/>
            <person name="Peeters S.H."/>
            <person name="Heuer A."/>
            <person name="Rast P."/>
            <person name="Oberbeckmann S."/>
            <person name="Bunk B."/>
            <person name="Jeske O."/>
            <person name="Meyerdierks A."/>
            <person name="Storesund J.E."/>
            <person name="Kallscheuer N."/>
            <person name="Luecker S."/>
            <person name="Lage O.M."/>
            <person name="Pohl T."/>
            <person name="Merkel B.J."/>
            <person name="Hornburger P."/>
            <person name="Mueller R.-W."/>
            <person name="Bruemmer F."/>
            <person name="Labrenz M."/>
            <person name="Spormann A.M."/>
            <person name="Op den Camp H."/>
            <person name="Overmann J."/>
            <person name="Amann R."/>
            <person name="Jetten M.S.M."/>
            <person name="Mascher T."/>
            <person name="Medema M.H."/>
            <person name="Devos D.P."/>
            <person name="Kaster A.-K."/>
            <person name="Ovreas L."/>
            <person name="Rohde M."/>
            <person name="Galperin M.Y."/>
            <person name="Jogler C."/>
        </authorList>
    </citation>
    <scope>NUCLEOTIDE SEQUENCE [LARGE SCALE GENOMIC DNA]</scope>
    <source>
        <strain evidence="8 9">Spa11</strain>
    </source>
</reference>
<dbReference type="RefSeq" id="WP_145116337.1">
    <property type="nucleotide sequence ID" value="NZ_CP036349.1"/>
</dbReference>
<sequence length="311" mass="32732">MRIVALGTGPFAVPSLRALVASSAHEVLAVVTRPPRGRKGEPPAPMAAAAEELGLPLWQPESVNLPESVARLAGYEADLLVVCDYGEILKPDALGATRLGGINLHGSLLPKYRGAAPVQWAVLNGDAETGAAVIQMTPGLDAGPILGEVRTPIGSEETSGELEDRLSRLGAEVTLRVVNELASGTASGTPQDKSLATKAPRLKKEDGRIDWSRPAPAIKNQVRGLQPWPRAYAYVPQPKGEPLRLSVDRVEIVPGEGLPGEVLAVDKRLVVATGEGAVELLEVQPAGKRRMAAEEWLRGAALAVGTVLQPE</sequence>
<dbReference type="SUPFAM" id="SSF53328">
    <property type="entry name" value="Formyltransferase"/>
    <property type="match status" value="1"/>
</dbReference>
<dbReference type="GO" id="GO:0004479">
    <property type="term" value="F:methionyl-tRNA formyltransferase activity"/>
    <property type="evidence" value="ECO:0007669"/>
    <property type="project" value="UniProtKB-UniRule"/>
</dbReference>
<dbReference type="InterPro" id="IPR002376">
    <property type="entry name" value="Formyl_transf_N"/>
</dbReference>
<evidence type="ECO:0000256" key="2">
    <source>
        <dbReference type="ARBA" id="ARBA00012261"/>
    </source>
</evidence>
<dbReference type="NCBIfam" id="TIGR00460">
    <property type="entry name" value="fmt"/>
    <property type="match status" value="1"/>
</dbReference>
<keyword evidence="4 5" id="KW-0648">Protein biosynthesis</keyword>
<dbReference type="PANTHER" id="PTHR11138:SF5">
    <property type="entry name" value="METHIONYL-TRNA FORMYLTRANSFERASE, MITOCHONDRIAL"/>
    <property type="match status" value="1"/>
</dbReference>
<dbReference type="PANTHER" id="PTHR11138">
    <property type="entry name" value="METHIONYL-TRNA FORMYLTRANSFERASE"/>
    <property type="match status" value="1"/>
</dbReference>
<feature type="domain" description="Formyl transferase C-terminal" evidence="7">
    <location>
        <begin position="201"/>
        <end position="300"/>
    </location>
</feature>
<dbReference type="Gene3D" id="3.40.50.12230">
    <property type="match status" value="1"/>
</dbReference>
<dbReference type="InterPro" id="IPR011034">
    <property type="entry name" value="Formyl_transferase-like_C_sf"/>
</dbReference>
<dbReference type="HAMAP" id="MF_00182">
    <property type="entry name" value="Formyl_trans"/>
    <property type="match status" value="1"/>
</dbReference>
<gene>
    <name evidence="5 8" type="primary">fmt</name>
    <name evidence="8" type="ORF">Spa11_42400</name>
</gene>
<dbReference type="Pfam" id="PF02911">
    <property type="entry name" value="Formyl_trans_C"/>
    <property type="match status" value="1"/>
</dbReference>
<comment type="catalytic activity">
    <reaction evidence="5">
        <text>L-methionyl-tRNA(fMet) + (6R)-10-formyltetrahydrofolate = N-formyl-L-methionyl-tRNA(fMet) + (6S)-5,6,7,8-tetrahydrofolate + H(+)</text>
        <dbReference type="Rhea" id="RHEA:24380"/>
        <dbReference type="Rhea" id="RHEA-COMP:9952"/>
        <dbReference type="Rhea" id="RHEA-COMP:9953"/>
        <dbReference type="ChEBI" id="CHEBI:15378"/>
        <dbReference type="ChEBI" id="CHEBI:57453"/>
        <dbReference type="ChEBI" id="CHEBI:78530"/>
        <dbReference type="ChEBI" id="CHEBI:78844"/>
        <dbReference type="ChEBI" id="CHEBI:195366"/>
        <dbReference type="EC" id="2.1.2.9"/>
    </reaction>
</comment>
<dbReference type="InterPro" id="IPR041711">
    <property type="entry name" value="Met-tRNA-FMT_N"/>
</dbReference>
<dbReference type="InterPro" id="IPR044135">
    <property type="entry name" value="Met-tRNA-FMT_C"/>
</dbReference>
<evidence type="ECO:0000256" key="1">
    <source>
        <dbReference type="ARBA" id="ARBA00010699"/>
    </source>
</evidence>
<protein>
    <recommendedName>
        <fullName evidence="2 5">Methionyl-tRNA formyltransferase</fullName>
        <ecNumber evidence="2 5">2.1.2.9</ecNumber>
    </recommendedName>
</protein>
<dbReference type="CDD" id="cd08646">
    <property type="entry name" value="FMT_core_Met-tRNA-FMT_N"/>
    <property type="match status" value="1"/>
</dbReference>
<dbReference type="EC" id="2.1.2.9" evidence="2 5"/>
<dbReference type="InterPro" id="IPR005794">
    <property type="entry name" value="Fmt"/>
</dbReference>
<keyword evidence="9" id="KW-1185">Reference proteome</keyword>
<dbReference type="AlphaFoldDB" id="A0A518KDY9"/>
<dbReference type="SUPFAM" id="SSF50486">
    <property type="entry name" value="FMT C-terminal domain-like"/>
    <property type="match status" value="1"/>
</dbReference>
<keyword evidence="3 5" id="KW-0808">Transferase</keyword>
<feature type="domain" description="Formyl transferase N-terminal" evidence="6">
    <location>
        <begin position="1"/>
        <end position="178"/>
    </location>
</feature>
<dbReference type="Pfam" id="PF00551">
    <property type="entry name" value="Formyl_trans_N"/>
    <property type="match status" value="1"/>
</dbReference>
<evidence type="ECO:0000313" key="8">
    <source>
        <dbReference type="EMBL" id="QDV76016.1"/>
    </source>
</evidence>
<dbReference type="Proteomes" id="UP000316426">
    <property type="component" value="Chromosome"/>
</dbReference>
<dbReference type="InterPro" id="IPR036477">
    <property type="entry name" value="Formyl_transf_N_sf"/>
</dbReference>
<feature type="binding site" evidence="5">
    <location>
        <begin position="107"/>
        <end position="110"/>
    </location>
    <ligand>
        <name>(6S)-5,6,7,8-tetrahydrofolate</name>
        <dbReference type="ChEBI" id="CHEBI:57453"/>
    </ligand>
</feature>
<organism evidence="8 9">
    <name type="scientific">Botrimarina mediterranea</name>
    <dbReference type="NCBI Taxonomy" id="2528022"/>
    <lineage>
        <taxon>Bacteria</taxon>
        <taxon>Pseudomonadati</taxon>
        <taxon>Planctomycetota</taxon>
        <taxon>Planctomycetia</taxon>
        <taxon>Pirellulales</taxon>
        <taxon>Lacipirellulaceae</taxon>
        <taxon>Botrimarina</taxon>
    </lineage>
</organism>
<evidence type="ECO:0000259" key="6">
    <source>
        <dbReference type="Pfam" id="PF00551"/>
    </source>
</evidence>
<evidence type="ECO:0000256" key="3">
    <source>
        <dbReference type="ARBA" id="ARBA00022679"/>
    </source>
</evidence>
<evidence type="ECO:0000259" key="7">
    <source>
        <dbReference type="Pfam" id="PF02911"/>
    </source>
</evidence>
<accession>A0A518KDY9</accession>
<comment type="similarity">
    <text evidence="1 5">Belongs to the Fmt family.</text>
</comment>
<evidence type="ECO:0000313" key="9">
    <source>
        <dbReference type="Proteomes" id="UP000316426"/>
    </source>
</evidence>
<dbReference type="KEGG" id="bmei:Spa11_42400"/>
<dbReference type="InterPro" id="IPR005793">
    <property type="entry name" value="Formyl_trans_C"/>
</dbReference>